<protein>
    <submittedName>
        <fullName evidence="1">CLUMA_CG009597, isoform A</fullName>
    </submittedName>
</protein>
<dbReference type="AlphaFoldDB" id="A0A1J1I7D1"/>
<dbReference type="Proteomes" id="UP000183832">
    <property type="component" value="Unassembled WGS sequence"/>
</dbReference>
<sequence>MLTHYGMNEIKIKYHTKYKTKLLIKMKRERKTKKEENLIDESQNSINEIKTLIIIFHTLCYENIQHGYKLECSSERESLKTFLHLNKKKGIPFVILHQMNDLHCEVNIKQIKAPYGSYSYSVVKEVCQSHKYVE</sequence>
<name>A0A1J1I7D1_9DIPT</name>
<accession>A0A1J1I7D1</accession>
<dbReference type="EMBL" id="CVRI01000043">
    <property type="protein sequence ID" value="CRK96168.1"/>
    <property type="molecule type" value="Genomic_DNA"/>
</dbReference>
<evidence type="ECO:0000313" key="1">
    <source>
        <dbReference type="EMBL" id="CRK96168.1"/>
    </source>
</evidence>
<gene>
    <name evidence="1" type="ORF">CLUMA_CG009597</name>
</gene>
<proteinExistence type="predicted"/>
<reference evidence="1 2" key="1">
    <citation type="submission" date="2015-04" db="EMBL/GenBank/DDBJ databases">
        <authorList>
            <person name="Syromyatnikov M.Y."/>
            <person name="Popov V.N."/>
        </authorList>
    </citation>
    <scope>NUCLEOTIDE SEQUENCE [LARGE SCALE GENOMIC DNA]</scope>
</reference>
<organism evidence="1 2">
    <name type="scientific">Clunio marinus</name>
    <dbReference type="NCBI Taxonomy" id="568069"/>
    <lineage>
        <taxon>Eukaryota</taxon>
        <taxon>Metazoa</taxon>
        <taxon>Ecdysozoa</taxon>
        <taxon>Arthropoda</taxon>
        <taxon>Hexapoda</taxon>
        <taxon>Insecta</taxon>
        <taxon>Pterygota</taxon>
        <taxon>Neoptera</taxon>
        <taxon>Endopterygota</taxon>
        <taxon>Diptera</taxon>
        <taxon>Nematocera</taxon>
        <taxon>Chironomoidea</taxon>
        <taxon>Chironomidae</taxon>
        <taxon>Clunio</taxon>
    </lineage>
</organism>
<keyword evidence="2" id="KW-1185">Reference proteome</keyword>
<evidence type="ECO:0000313" key="2">
    <source>
        <dbReference type="Proteomes" id="UP000183832"/>
    </source>
</evidence>